<evidence type="ECO:0000313" key="9">
    <source>
        <dbReference type="Proteomes" id="UP000887540"/>
    </source>
</evidence>
<dbReference type="Proteomes" id="UP000887540">
    <property type="component" value="Unplaced"/>
</dbReference>
<dbReference type="Pfam" id="PF01074">
    <property type="entry name" value="Glyco_hydro_38N"/>
    <property type="match status" value="2"/>
</dbReference>
<comment type="similarity">
    <text evidence="2">Belongs to the glycosyl hydrolase 38 family.</text>
</comment>
<keyword evidence="3" id="KW-0479">Metal-binding</keyword>
<dbReference type="InterPro" id="IPR027291">
    <property type="entry name" value="Glyco_hydro_38_N_sf"/>
</dbReference>
<keyword evidence="7" id="KW-0732">Signal</keyword>
<keyword evidence="5" id="KW-0862">Zinc</keyword>
<dbReference type="Gene3D" id="2.60.40.1180">
    <property type="entry name" value="Golgi alpha-mannosidase II"/>
    <property type="match status" value="2"/>
</dbReference>
<protein>
    <submittedName>
        <fullName evidence="10">Glycoside hydrolase family 38 central domain-containing protein</fullName>
    </submittedName>
</protein>
<dbReference type="GO" id="GO:0030246">
    <property type="term" value="F:carbohydrate binding"/>
    <property type="evidence" value="ECO:0007669"/>
    <property type="project" value="InterPro"/>
</dbReference>
<dbReference type="GO" id="GO:0046872">
    <property type="term" value="F:metal ion binding"/>
    <property type="evidence" value="ECO:0007669"/>
    <property type="project" value="UniProtKB-KW"/>
</dbReference>
<sequence>MSVLKFVSILFFINLHICTFLANTCAWNNCPKWNNSLINIHFIPHSHTDQGFVKKSDDYYVGKISGYGNYDIGGVQYIINNVIAELLKDPSRRFSFCETGFLKQWWDNHKDAERQKLVQLVETGQLELIGGGWVQPDEAASHYVDLIDQYTLGLDNSITTTQFYDSYEPPNGFCFDVNCVYPQNDPIVDNPEIESYNLDTKLAMFMTSINEILQTQRHNHVLILMGKDYAYIGANLWYENIDKLIYHLNQKSNITAFYSTPSCYNQARTEQLNSFNYTWPEKSDDFFPLAQRAWWVPGTQDNTSYWTGFYTSKPAMKGLTRKSSALLQLTRQMSSLALLQTANQLSQITLFEKAMGISQHHDAVTNSNNFSVTVYNSYGQNLNTLIRIPLYQSNNIEISLLDRNGNPVSYQIMDVFSNTGQINNMNMASKEVVFMADVKPLGFKTYFVSVSSGNNVKNVVKEKVDLANNSISNGLIQLDFDSQGLLSTYHDLITNKTFPLKQEILYYHGYNDSFDRNGNPVSYQIMDVFSNTGQINNMNMASKEVVFMADVKPLGFNTYFVSVSSGNNVKNVVEEKVDLASNSISNGLIQLDFDSQGLLSTYHDLITNKTFPLKQEILYYHGQFNNYFKPNGNKNLYFNDWDCAQQPYIESNDYSKT</sequence>
<evidence type="ECO:0000256" key="3">
    <source>
        <dbReference type="ARBA" id="ARBA00022723"/>
    </source>
</evidence>
<keyword evidence="6" id="KW-0326">Glycosidase</keyword>
<feature type="chain" id="PRO_5036949585" evidence="7">
    <location>
        <begin position="27"/>
        <end position="657"/>
    </location>
</feature>
<feature type="signal peptide" evidence="7">
    <location>
        <begin position="1"/>
        <end position="26"/>
    </location>
</feature>
<organism evidence="9 10">
    <name type="scientific">Acrobeloides nanus</name>
    <dbReference type="NCBI Taxonomy" id="290746"/>
    <lineage>
        <taxon>Eukaryota</taxon>
        <taxon>Metazoa</taxon>
        <taxon>Ecdysozoa</taxon>
        <taxon>Nematoda</taxon>
        <taxon>Chromadorea</taxon>
        <taxon>Rhabditida</taxon>
        <taxon>Tylenchina</taxon>
        <taxon>Cephalobomorpha</taxon>
        <taxon>Cephaloboidea</taxon>
        <taxon>Cephalobidae</taxon>
        <taxon>Acrobeloides</taxon>
    </lineage>
</organism>
<comment type="cofactor">
    <cofactor evidence="1">
        <name>Zn(2+)</name>
        <dbReference type="ChEBI" id="CHEBI:29105"/>
    </cofactor>
</comment>
<keyword evidence="9" id="KW-1185">Reference proteome</keyword>
<accession>A0A914C398</accession>
<evidence type="ECO:0000256" key="2">
    <source>
        <dbReference type="ARBA" id="ARBA00009792"/>
    </source>
</evidence>
<dbReference type="InterPro" id="IPR011330">
    <property type="entry name" value="Glyco_hydro/deAcase_b/a-brl"/>
</dbReference>
<keyword evidence="4" id="KW-0378">Hydrolase</keyword>
<dbReference type="GO" id="GO:0005764">
    <property type="term" value="C:lysosome"/>
    <property type="evidence" value="ECO:0007669"/>
    <property type="project" value="TreeGrafter"/>
</dbReference>
<dbReference type="GO" id="GO:0006013">
    <property type="term" value="P:mannose metabolic process"/>
    <property type="evidence" value="ECO:0007669"/>
    <property type="project" value="InterPro"/>
</dbReference>
<dbReference type="InterPro" id="IPR050843">
    <property type="entry name" value="Glycosyl_Hydrlase_38"/>
</dbReference>
<evidence type="ECO:0000256" key="6">
    <source>
        <dbReference type="ARBA" id="ARBA00023295"/>
    </source>
</evidence>
<dbReference type="PANTHER" id="PTHR11607:SF3">
    <property type="entry name" value="LYSOSOMAL ALPHA-MANNOSIDASE"/>
    <property type="match status" value="1"/>
</dbReference>
<reference evidence="10" key="1">
    <citation type="submission" date="2022-11" db="UniProtKB">
        <authorList>
            <consortium name="WormBaseParasite"/>
        </authorList>
    </citation>
    <scope>IDENTIFICATION</scope>
</reference>
<dbReference type="GO" id="GO:0004559">
    <property type="term" value="F:alpha-mannosidase activity"/>
    <property type="evidence" value="ECO:0007669"/>
    <property type="project" value="InterPro"/>
</dbReference>
<dbReference type="AlphaFoldDB" id="A0A914C398"/>
<dbReference type="SUPFAM" id="SSF74650">
    <property type="entry name" value="Galactose mutarotase-like"/>
    <property type="match status" value="2"/>
</dbReference>
<evidence type="ECO:0000256" key="5">
    <source>
        <dbReference type="ARBA" id="ARBA00022833"/>
    </source>
</evidence>
<dbReference type="InterPro" id="IPR013780">
    <property type="entry name" value="Glyco_hydro_b"/>
</dbReference>
<feature type="domain" description="Glycoside hydrolase family 38 central" evidence="8">
    <location>
        <begin position="304"/>
        <end position="382"/>
    </location>
</feature>
<evidence type="ECO:0000313" key="10">
    <source>
        <dbReference type="WBParaSite" id="ACRNAN_Path_1586.g6159.t1"/>
    </source>
</evidence>
<dbReference type="InterPro" id="IPR011013">
    <property type="entry name" value="Gal_mutarotase_sf_dom"/>
</dbReference>
<dbReference type="SUPFAM" id="SSF88688">
    <property type="entry name" value="Families 57/38 glycoside transferase middle domain"/>
    <property type="match status" value="1"/>
</dbReference>
<dbReference type="Gene3D" id="1.20.1270.50">
    <property type="entry name" value="Glycoside hydrolase family 38, central domain"/>
    <property type="match status" value="1"/>
</dbReference>
<proteinExistence type="inferred from homology"/>
<dbReference type="Gene3D" id="3.20.110.10">
    <property type="entry name" value="Glycoside hydrolase 38, N terminal domain"/>
    <property type="match status" value="2"/>
</dbReference>
<dbReference type="SMART" id="SM00872">
    <property type="entry name" value="Alpha-mann_mid"/>
    <property type="match status" value="1"/>
</dbReference>
<dbReference type="Pfam" id="PF09261">
    <property type="entry name" value="Alpha-mann_mid"/>
    <property type="match status" value="1"/>
</dbReference>
<dbReference type="SUPFAM" id="SSF88713">
    <property type="entry name" value="Glycoside hydrolase/deacetylase"/>
    <property type="match status" value="1"/>
</dbReference>
<dbReference type="InterPro" id="IPR037094">
    <property type="entry name" value="Glyco_hydro_38_cen_sf"/>
</dbReference>
<dbReference type="WBParaSite" id="ACRNAN_Path_1586.g6159.t1">
    <property type="protein sequence ID" value="ACRNAN_Path_1586.g6159.t1"/>
    <property type="gene ID" value="ACRNAN_Path_1586.g6159"/>
</dbReference>
<evidence type="ECO:0000256" key="7">
    <source>
        <dbReference type="SAM" id="SignalP"/>
    </source>
</evidence>
<evidence type="ECO:0000256" key="4">
    <source>
        <dbReference type="ARBA" id="ARBA00022801"/>
    </source>
</evidence>
<dbReference type="InterPro" id="IPR000602">
    <property type="entry name" value="Glyco_hydro_38_N"/>
</dbReference>
<name>A0A914C398_9BILA</name>
<dbReference type="PANTHER" id="PTHR11607">
    <property type="entry name" value="ALPHA-MANNOSIDASE"/>
    <property type="match status" value="1"/>
</dbReference>
<evidence type="ECO:0000259" key="8">
    <source>
        <dbReference type="SMART" id="SM00872"/>
    </source>
</evidence>
<dbReference type="InterPro" id="IPR028995">
    <property type="entry name" value="Glyco_hydro_57/38_cen_sf"/>
</dbReference>
<evidence type="ECO:0000256" key="1">
    <source>
        <dbReference type="ARBA" id="ARBA00001947"/>
    </source>
</evidence>
<dbReference type="InterPro" id="IPR015341">
    <property type="entry name" value="Glyco_hydro_38_cen"/>
</dbReference>